<name>A0A2X4YYK5_LEDLE</name>
<dbReference type="Proteomes" id="UP000249134">
    <property type="component" value="Chromosome 1"/>
</dbReference>
<organism evidence="1 2">
    <name type="scientific">Lederbergia lenta</name>
    <name type="common">Bacillus lentus</name>
    <dbReference type="NCBI Taxonomy" id="1467"/>
    <lineage>
        <taxon>Bacteria</taxon>
        <taxon>Bacillati</taxon>
        <taxon>Bacillota</taxon>
        <taxon>Bacilli</taxon>
        <taxon>Bacillales</taxon>
        <taxon>Bacillaceae</taxon>
        <taxon>Lederbergia</taxon>
    </lineage>
</organism>
<gene>
    <name evidence="1" type="ORF">NCTC4824_00901</name>
</gene>
<evidence type="ECO:0000313" key="2">
    <source>
        <dbReference type="Proteomes" id="UP000249134"/>
    </source>
</evidence>
<sequence length="62" mass="7329">MKKQFEVMENETIGECLDRMDKEGYHPIKRIEKPIFKEEGNNKESKFIPIAQKIIFEGVKNT</sequence>
<keyword evidence="2" id="KW-1185">Reference proteome</keyword>
<protein>
    <recommendedName>
        <fullName evidence="3">NETI motif-containing protein</fullName>
    </recommendedName>
</protein>
<accession>A0A2X4YYK5</accession>
<reference evidence="1 2" key="1">
    <citation type="submission" date="2018-06" db="EMBL/GenBank/DDBJ databases">
        <authorList>
            <consortium name="Pathogen Informatics"/>
            <person name="Doyle S."/>
        </authorList>
    </citation>
    <scope>NUCLEOTIDE SEQUENCE [LARGE SCALE GENOMIC DNA]</scope>
    <source>
        <strain evidence="1 2">NCTC4824</strain>
    </source>
</reference>
<evidence type="ECO:0000313" key="1">
    <source>
        <dbReference type="EMBL" id="SQI53434.1"/>
    </source>
</evidence>
<dbReference type="EMBL" id="LS483476">
    <property type="protein sequence ID" value="SQI53434.1"/>
    <property type="molecule type" value="Genomic_DNA"/>
</dbReference>
<dbReference type="AlphaFoldDB" id="A0A2X4YYK5"/>
<dbReference type="STRING" id="1348624.GCA_001591545_00002"/>
<dbReference type="Pfam" id="PF14044">
    <property type="entry name" value="NETI"/>
    <property type="match status" value="1"/>
</dbReference>
<evidence type="ECO:0008006" key="3">
    <source>
        <dbReference type="Google" id="ProtNLM"/>
    </source>
</evidence>
<dbReference type="InterPro" id="IPR025930">
    <property type="entry name" value="NETI"/>
</dbReference>
<proteinExistence type="predicted"/>
<dbReference type="RefSeq" id="WP_066135623.1">
    <property type="nucleotide sequence ID" value="NZ_CBCSGM010000001.1"/>
</dbReference>
<dbReference type="KEGG" id="blen:NCTC4824_00901"/>